<dbReference type="InterPro" id="IPR010998">
    <property type="entry name" value="Integrase_recombinase_N"/>
</dbReference>
<dbReference type="SUPFAM" id="SSF56349">
    <property type="entry name" value="DNA breaking-rejoining enzymes"/>
    <property type="match status" value="1"/>
</dbReference>
<dbReference type="Pfam" id="PF13102">
    <property type="entry name" value="Phage_int_SAM_5"/>
    <property type="match status" value="1"/>
</dbReference>
<evidence type="ECO:0000256" key="4">
    <source>
        <dbReference type="PROSITE-ProRule" id="PRU01248"/>
    </source>
</evidence>
<evidence type="ECO:0000256" key="1">
    <source>
        <dbReference type="ARBA" id="ARBA00008857"/>
    </source>
</evidence>
<gene>
    <name evidence="7" type="primary">xerC_1</name>
    <name evidence="7" type="ORF">NCTC13163_00601</name>
</gene>
<dbReference type="InterPro" id="IPR050090">
    <property type="entry name" value="Tyrosine_recombinase_XerCD"/>
</dbReference>
<name>A0A377FS03_9BACL</name>
<evidence type="ECO:0000256" key="2">
    <source>
        <dbReference type="ARBA" id="ARBA00023125"/>
    </source>
</evidence>
<dbReference type="Gene3D" id="1.10.443.10">
    <property type="entry name" value="Intergrase catalytic core"/>
    <property type="match status" value="1"/>
</dbReference>
<evidence type="ECO:0000313" key="8">
    <source>
        <dbReference type="Proteomes" id="UP000254060"/>
    </source>
</evidence>
<evidence type="ECO:0000259" key="5">
    <source>
        <dbReference type="PROSITE" id="PS51898"/>
    </source>
</evidence>
<dbReference type="EMBL" id="UGGP01000001">
    <property type="protein sequence ID" value="STO07256.1"/>
    <property type="molecule type" value="Genomic_DNA"/>
</dbReference>
<keyword evidence="3" id="KW-0233">DNA recombination</keyword>
<feature type="domain" description="Core-binding (CB)" evidence="6">
    <location>
        <begin position="4"/>
        <end position="89"/>
    </location>
</feature>
<proteinExistence type="inferred from homology"/>
<dbReference type="PROSITE" id="PS51898">
    <property type="entry name" value="TYR_RECOMBINASE"/>
    <property type="match status" value="1"/>
</dbReference>
<dbReference type="InterPro" id="IPR025269">
    <property type="entry name" value="SAM-like_dom"/>
</dbReference>
<dbReference type="RefSeq" id="WP_029334371.1">
    <property type="nucleotide sequence ID" value="NZ_UGGP01000001.1"/>
</dbReference>
<organism evidence="7 8">
    <name type="scientific">Exiguobacterium aurantiacum</name>
    <dbReference type="NCBI Taxonomy" id="33987"/>
    <lineage>
        <taxon>Bacteria</taxon>
        <taxon>Bacillati</taxon>
        <taxon>Bacillota</taxon>
        <taxon>Bacilli</taxon>
        <taxon>Bacillales</taxon>
        <taxon>Bacillales Family XII. Incertae Sedis</taxon>
        <taxon>Exiguobacterium</taxon>
    </lineage>
</organism>
<keyword evidence="2 4" id="KW-0238">DNA-binding</keyword>
<comment type="similarity">
    <text evidence="1">Belongs to the 'phage' integrase family.</text>
</comment>
<dbReference type="GO" id="GO:0015074">
    <property type="term" value="P:DNA integration"/>
    <property type="evidence" value="ECO:0007669"/>
    <property type="project" value="InterPro"/>
</dbReference>
<dbReference type="InterPro" id="IPR011010">
    <property type="entry name" value="DNA_brk_join_enz"/>
</dbReference>
<dbReference type="InterPro" id="IPR044068">
    <property type="entry name" value="CB"/>
</dbReference>
<dbReference type="PANTHER" id="PTHR30349">
    <property type="entry name" value="PHAGE INTEGRASE-RELATED"/>
    <property type="match status" value="1"/>
</dbReference>
<dbReference type="InterPro" id="IPR013762">
    <property type="entry name" value="Integrase-like_cat_sf"/>
</dbReference>
<dbReference type="STRING" id="1397694.GCA_000702585_01117"/>
<dbReference type="AlphaFoldDB" id="A0A377FS03"/>
<sequence length="291" mass="33616">MKRVLLNEAIDLYLQDMTERKEYPATTLKSTRNTLRSFARYATERGAIYIQDITERDYAIPYKKQLSGKADNTIRSYIMRVRGLFTFAVEQRWMEQNPFSRIITREGVTEPPTIISRDQLDVVLYHAKNYTLYTIYLVGGDAGLRISEILNLELNHINFEERLLTVMKGKGGKTRVVPMTQRLTKELKLYIDVRRPKAGNSNNIFLMPSGRVVQPGFVNKDLKEIAAEQFGLNLTSHMLRHSFATTLYEQKKDIVGVAELLGHKSISTTERYLHVSRERTRQLIDGLNQKP</sequence>
<dbReference type="PROSITE" id="PS51900">
    <property type="entry name" value="CB"/>
    <property type="match status" value="1"/>
</dbReference>
<dbReference type="InterPro" id="IPR002104">
    <property type="entry name" value="Integrase_catalytic"/>
</dbReference>
<accession>A0A377FS03</accession>
<reference evidence="7 8" key="1">
    <citation type="submission" date="2018-06" db="EMBL/GenBank/DDBJ databases">
        <authorList>
            <consortium name="Pathogen Informatics"/>
            <person name="Doyle S."/>
        </authorList>
    </citation>
    <scope>NUCLEOTIDE SEQUENCE [LARGE SCALE GENOMIC DNA]</scope>
    <source>
        <strain evidence="7 8">NCTC13163</strain>
    </source>
</reference>
<dbReference type="Gene3D" id="1.10.150.130">
    <property type="match status" value="1"/>
</dbReference>
<dbReference type="Pfam" id="PF00589">
    <property type="entry name" value="Phage_integrase"/>
    <property type="match status" value="1"/>
</dbReference>
<dbReference type="OrthoDB" id="9801717at2"/>
<evidence type="ECO:0000259" key="6">
    <source>
        <dbReference type="PROSITE" id="PS51900"/>
    </source>
</evidence>
<evidence type="ECO:0000256" key="3">
    <source>
        <dbReference type="ARBA" id="ARBA00023172"/>
    </source>
</evidence>
<dbReference type="GO" id="GO:0006310">
    <property type="term" value="P:DNA recombination"/>
    <property type="evidence" value="ECO:0007669"/>
    <property type="project" value="UniProtKB-KW"/>
</dbReference>
<feature type="domain" description="Tyr recombinase" evidence="5">
    <location>
        <begin position="110"/>
        <end position="285"/>
    </location>
</feature>
<protein>
    <submittedName>
        <fullName evidence="7">Tyrosine recombinase XerC</fullName>
    </submittedName>
</protein>
<dbReference type="PANTHER" id="PTHR30349:SF41">
    <property type="entry name" value="INTEGRASE_RECOMBINASE PROTEIN MJ0367-RELATED"/>
    <property type="match status" value="1"/>
</dbReference>
<evidence type="ECO:0000313" key="7">
    <source>
        <dbReference type="EMBL" id="STO07256.1"/>
    </source>
</evidence>
<dbReference type="Proteomes" id="UP000254060">
    <property type="component" value="Unassembled WGS sequence"/>
</dbReference>
<dbReference type="GO" id="GO:0003677">
    <property type="term" value="F:DNA binding"/>
    <property type="evidence" value="ECO:0007669"/>
    <property type="project" value="UniProtKB-UniRule"/>
</dbReference>